<dbReference type="PANTHER" id="PTHR35174">
    <property type="entry name" value="BLL7171 PROTEIN-RELATED"/>
    <property type="match status" value="1"/>
</dbReference>
<comment type="caution">
    <text evidence="3">The sequence shown here is derived from an EMBL/GenBank/DDBJ whole genome shotgun (WGS) entry which is preliminary data.</text>
</comment>
<dbReference type="EMBL" id="RZNC01000002">
    <property type="protein sequence ID" value="RWZ64685.1"/>
    <property type="molecule type" value="Genomic_DNA"/>
</dbReference>
<dbReference type="RefSeq" id="WP_128498462.1">
    <property type="nucleotide sequence ID" value="NZ_RZNC01000002.1"/>
</dbReference>
<dbReference type="InterPro" id="IPR011008">
    <property type="entry name" value="Dimeric_a/b-barrel"/>
</dbReference>
<feature type="domain" description="YCII-related" evidence="2">
    <location>
        <begin position="3"/>
        <end position="106"/>
    </location>
</feature>
<dbReference type="SUPFAM" id="SSF54909">
    <property type="entry name" value="Dimeric alpha+beta barrel"/>
    <property type="match status" value="1"/>
</dbReference>
<dbReference type="InterPro" id="IPR005545">
    <property type="entry name" value="YCII"/>
</dbReference>
<sequence>MPQYAILIYADDSAHSPDATAADTASADAYADELVDSGDLVAAYAFTPRSMATSLRAGSTTEGAFVDGAPVVAGFYVIEAADVDTALAIAGRNPVLASGGGVEVRPLHSGGGVDPALDASA</sequence>
<protein>
    <recommendedName>
        <fullName evidence="2">YCII-related domain-containing protein</fullName>
    </recommendedName>
</protein>
<dbReference type="OrthoDB" id="668782at2"/>
<gene>
    <name evidence="3" type="ORF">ELQ92_08085</name>
</gene>
<keyword evidence="4" id="KW-1185">Reference proteome</keyword>
<accession>A0A3S3ZU02</accession>
<reference evidence="3 4" key="1">
    <citation type="submission" date="2018-12" db="EMBL/GenBank/DDBJ databases">
        <authorList>
            <person name="Li F."/>
        </authorList>
    </citation>
    <scope>NUCLEOTIDE SEQUENCE [LARGE SCALE GENOMIC DNA]</scope>
    <source>
        <strain evidence="3 4">8H24J-4-2</strain>
    </source>
</reference>
<dbReference type="Proteomes" id="UP000288603">
    <property type="component" value="Unassembled WGS sequence"/>
</dbReference>
<dbReference type="AlphaFoldDB" id="A0A3S3ZU02"/>
<comment type="similarity">
    <text evidence="1">Belongs to the YciI family.</text>
</comment>
<dbReference type="Pfam" id="PF03795">
    <property type="entry name" value="YCII"/>
    <property type="match status" value="1"/>
</dbReference>
<proteinExistence type="inferred from homology"/>
<name>A0A3S3ZU02_9MICO</name>
<organism evidence="3 4">
    <name type="scientific">Labedella populi</name>
    <dbReference type="NCBI Taxonomy" id="2498850"/>
    <lineage>
        <taxon>Bacteria</taxon>
        <taxon>Bacillati</taxon>
        <taxon>Actinomycetota</taxon>
        <taxon>Actinomycetes</taxon>
        <taxon>Micrococcales</taxon>
        <taxon>Microbacteriaceae</taxon>
        <taxon>Labedella</taxon>
    </lineage>
</organism>
<evidence type="ECO:0000313" key="4">
    <source>
        <dbReference type="Proteomes" id="UP000288603"/>
    </source>
</evidence>
<dbReference type="PANTHER" id="PTHR35174:SF3">
    <property type="entry name" value="BLL7171 PROTEIN"/>
    <property type="match status" value="1"/>
</dbReference>
<evidence type="ECO:0000313" key="3">
    <source>
        <dbReference type="EMBL" id="RWZ64685.1"/>
    </source>
</evidence>
<evidence type="ECO:0000256" key="1">
    <source>
        <dbReference type="ARBA" id="ARBA00007689"/>
    </source>
</evidence>
<dbReference type="Gene3D" id="3.30.70.1060">
    <property type="entry name" value="Dimeric alpha+beta barrel"/>
    <property type="match status" value="1"/>
</dbReference>
<evidence type="ECO:0000259" key="2">
    <source>
        <dbReference type="Pfam" id="PF03795"/>
    </source>
</evidence>